<reference evidence="3 4" key="1">
    <citation type="submission" date="2016-10" db="EMBL/GenBank/DDBJ databases">
        <authorList>
            <person name="de Groot N.N."/>
        </authorList>
    </citation>
    <scope>NUCLEOTIDE SEQUENCE [LARGE SCALE GENOMIC DNA]</scope>
    <source>
        <strain evidence="3 4">CGMCC 1.9157</strain>
    </source>
</reference>
<accession>A0A1I5EN96</accession>
<feature type="chain" id="PRO_5011641970" evidence="1">
    <location>
        <begin position="35"/>
        <end position="287"/>
    </location>
</feature>
<dbReference type="Pfam" id="PF11412">
    <property type="entry name" value="DsbD_N"/>
    <property type="match status" value="1"/>
</dbReference>
<evidence type="ECO:0000313" key="4">
    <source>
        <dbReference type="Proteomes" id="UP000199236"/>
    </source>
</evidence>
<keyword evidence="1" id="KW-0732">Signal</keyword>
<organism evidence="3 4">
    <name type="scientific">Cohaesibacter marisflavi</name>
    <dbReference type="NCBI Taxonomy" id="655353"/>
    <lineage>
        <taxon>Bacteria</taxon>
        <taxon>Pseudomonadati</taxon>
        <taxon>Pseudomonadota</taxon>
        <taxon>Alphaproteobacteria</taxon>
        <taxon>Hyphomicrobiales</taxon>
        <taxon>Cohaesibacteraceae</taxon>
    </lineage>
</organism>
<dbReference type="InterPro" id="IPR028250">
    <property type="entry name" value="DsbDN"/>
</dbReference>
<name>A0A1I5EN96_9HYPH</name>
<dbReference type="STRING" id="655353.SAMN04488056_103268"/>
<dbReference type="AlphaFoldDB" id="A0A1I5EN96"/>
<protein>
    <submittedName>
        <fullName evidence="3">Thiol-disulfide interchange protein, contains DsbC and DsbD domains</fullName>
    </submittedName>
</protein>
<evidence type="ECO:0000313" key="3">
    <source>
        <dbReference type="EMBL" id="SFO12987.1"/>
    </source>
</evidence>
<dbReference type="RefSeq" id="WP_175527988.1">
    <property type="nucleotide sequence ID" value="NZ_FOVR01000003.1"/>
</dbReference>
<feature type="signal peptide" evidence="1">
    <location>
        <begin position="1"/>
        <end position="34"/>
    </location>
</feature>
<proteinExistence type="predicted"/>
<gene>
    <name evidence="3" type="ORF">SAMN04488056_103268</name>
</gene>
<evidence type="ECO:0000259" key="2">
    <source>
        <dbReference type="Pfam" id="PF11412"/>
    </source>
</evidence>
<evidence type="ECO:0000256" key="1">
    <source>
        <dbReference type="SAM" id="SignalP"/>
    </source>
</evidence>
<feature type="domain" description="Thiol:disulfide interchange protein DsbD N-terminal" evidence="2">
    <location>
        <begin position="52"/>
        <end position="161"/>
    </location>
</feature>
<dbReference type="Proteomes" id="UP000199236">
    <property type="component" value="Unassembled WGS sequence"/>
</dbReference>
<keyword evidence="4" id="KW-1185">Reference proteome</keyword>
<dbReference type="EMBL" id="FOVR01000003">
    <property type="protein sequence ID" value="SFO12987.1"/>
    <property type="molecule type" value="Genomic_DNA"/>
</dbReference>
<sequence>MKSMKPFEKFQTITVACMLMAAVSTLLPVTFAQAATSDWQETEGGKMRLVSAGMQNGSLKAGLEIRLDEGWKTYWKVPGESGLPPSFDTSASQNVASIKTLWPVPHRIGAGGIELLGYKDAIIFPFLVTPADKNAPVVMDLAAQVGLCAELCVPLDAEFSLKIPASGDHDLGTELLIDRDMALVPTAPRDDFTITDIKHAKMDDGGDSLIISARIPDGYGKKDLFVEAPEGWFLPLTTHMENNVEGQERFFLRLEGLPKDAKTQGAKLTFTLTNGDEAVVETRILAK</sequence>